<dbReference type="Proteomes" id="UP000245081">
    <property type="component" value="Unassembled WGS sequence"/>
</dbReference>
<dbReference type="GO" id="GO:0004177">
    <property type="term" value="F:aminopeptidase activity"/>
    <property type="evidence" value="ECO:0007669"/>
    <property type="project" value="UniProtKB-KW"/>
</dbReference>
<dbReference type="RefSeq" id="WP_181376273.1">
    <property type="nucleotide sequence ID" value="NZ_BDOQ01000010.1"/>
</dbReference>
<dbReference type="EMBL" id="BDOQ01000010">
    <property type="protein sequence ID" value="GBG14896.1"/>
    <property type="molecule type" value="Genomic_DNA"/>
</dbReference>
<accession>A0A2R5F9K0</accession>
<evidence type="ECO:0000313" key="1">
    <source>
        <dbReference type="EMBL" id="GBG14896.1"/>
    </source>
</evidence>
<keyword evidence="2" id="KW-1185">Reference proteome</keyword>
<protein>
    <submittedName>
        <fullName evidence="1">M18 family aminopeptidase</fullName>
    </submittedName>
</protein>
<keyword evidence="1" id="KW-0031">Aminopeptidase</keyword>
<reference evidence="1 2" key="1">
    <citation type="journal article" date="2018" name="Environ. Microbiol.">
        <title>Isolation and genomic characterization of Novimethylophilus kurashikiensis gen. nov. sp. nov., a new lanthanide-dependent methylotrophic species of Methylophilaceae.</title>
        <authorList>
            <person name="Lv H."/>
            <person name="Sahin N."/>
            <person name="Tani A."/>
        </authorList>
    </citation>
    <scope>NUCLEOTIDE SEQUENCE [LARGE SCALE GENOMIC DNA]</scope>
    <source>
        <strain evidence="1 2">La2-4</strain>
    </source>
</reference>
<keyword evidence="1" id="KW-0378">Hydrolase</keyword>
<dbReference type="AlphaFoldDB" id="A0A2R5F9K0"/>
<feature type="non-terminal residue" evidence="1">
    <location>
        <position position="1"/>
    </location>
</feature>
<keyword evidence="1" id="KW-0645">Protease</keyword>
<evidence type="ECO:0000313" key="2">
    <source>
        <dbReference type="Proteomes" id="UP000245081"/>
    </source>
</evidence>
<sequence>ALGLSGTGSTTGVNIYNTAGSAVNAFLGYDNTNSKMLINVANGSFAIKTGGSERFNLGTDGTVTVNGAVFLDASKNVTANGGSFSGVVNAGGGLQVGGTTVIDTSRNIAGVNNITAAGNATITGTANVGSLQIGGTTAIDGSRNGSLTTLVTSGGITANGGINTSTLTATGQIVAPAGSTTSPSYTFTGSSTTGLYSPSANTLGLVAGGTQVLSATSSGVNLPAGLNVSGGNLVLSGPNVTGTLAARPAAGVANRVYVTTDTDEIYRDTGAAWVRVGGATSLSGMSDWGVVSPTNGQALVYNSATGKWTNGLTLQANATGFSVAGGTTSKTLQVNNTIALAGTDGTTMTFPSTSATVARTDAAQTFSGLQTFSGGVAVTGGNVTVTNDLSARTLDMSYVATAGASCSGFSSGAIANSSTGAVLSCQAGVWAMGSSTSLHAIGLDFISRFGIWGVPANGFVNVYTSTSACGAGINYPAYPTCPAGYTLQGNKQASATCTYTVSGFQANGYYASSYTSCLIN</sequence>
<proteinExistence type="predicted"/>
<name>A0A2R5F9K0_9PROT</name>
<comment type="caution">
    <text evidence="1">The sequence shown here is derived from an EMBL/GenBank/DDBJ whole genome shotgun (WGS) entry which is preliminary data.</text>
</comment>
<organism evidence="1 2">
    <name type="scientific">Novimethylophilus kurashikiensis</name>
    <dbReference type="NCBI Taxonomy" id="1825523"/>
    <lineage>
        <taxon>Bacteria</taxon>
        <taxon>Pseudomonadati</taxon>
        <taxon>Pseudomonadota</taxon>
        <taxon>Betaproteobacteria</taxon>
        <taxon>Nitrosomonadales</taxon>
        <taxon>Methylophilaceae</taxon>
        <taxon>Novimethylophilus</taxon>
    </lineage>
</organism>
<gene>
    <name evidence="1" type="ORF">NMK_2497</name>
</gene>